<sequence length="80" mass="8985">MASIHISEILRLNTSKRYFLSLNSVFLHKKSCSNRTHPTAFSPSVTVCLSLGAPSLKTTPHYKESGRDDQVQCSKEYLDL</sequence>
<evidence type="ECO:0000313" key="1">
    <source>
        <dbReference type="EMBL" id="KAK4028966.1"/>
    </source>
</evidence>
<dbReference type="Proteomes" id="UP001234178">
    <property type="component" value="Unassembled WGS sequence"/>
</dbReference>
<evidence type="ECO:0000313" key="2">
    <source>
        <dbReference type="Proteomes" id="UP001234178"/>
    </source>
</evidence>
<reference evidence="1 2" key="1">
    <citation type="journal article" date="2023" name="Nucleic Acids Res.">
        <title>The hologenome of Daphnia magna reveals possible DNA methylation and microbiome-mediated evolution of the host genome.</title>
        <authorList>
            <person name="Chaturvedi A."/>
            <person name="Li X."/>
            <person name="Dhandapani V."/>
            <person name="Marshall H."/>
            <person name="Kissane S."/>
            <person name="Cuenca-Cambronero M."/>
            <person name="Asole G."/>
            <person name="Calvet F."/>
            <person name="Ruiz-Romero M."/>
            <person name="Marangio P."/>
            <person name="Guigo R."/>
            <person name="Rago D."/>
            <person name="Mirbahai L."/>
            <person name="Eastwood N."/>
            <person name="Colbourne J.K."/>
            <person name="Zhou J."/>
            <person name="Mallon E."/>
            <person name="Orsini L."/>
        </authorList>
    </citation>
    <scope>NUCLEOTIDE SEQUENCE [LARGE SCALE GENOMIC DNA]</scope>
    <source>
        <strain evidence="1">LRV0_1</strain>
    </source>
</reference>
<gene>
    <name evidence="1" type="ORF">OUZ56_021984</name>
</gene>
<keyword evidence="2" id="KW-1185">Reference proteome</keyword>
<proteinExistence type="predicted"/>
<organism evidence="1 2">
    <name type="scientific">Daphnia magna</name>
    <dbReference type="NCBI Taxonomy" id="35525"/>
    <lineage>
        <taxon>Eukaryota</taxon>
        <taxon>Metazoa</taxon>
        <taxon>Ecdysozoa</taxon>
        <taxon>Arthropoda</taxon>
        <taxon>Crustacea</taxon>
        <taxon>Branchiopoda</taxon>
        <taxon>Diplostraca</taxon>
        <taxon>Cladocera</taxon>
        <taxon>Anomopoda</taxon>
        <taxon>Daphniidae</taxon>
        <taxon>Daphnia</taxon>
    </lineage>
</organism>
<name>A0ABR0AV08_9CRUS</name>
<comment type="caution">
    <text evidence="1">The sequence shown here is derived from an EMBL/GenBank/DDBJ whole genome shotgun (WGS) entry which is preliminary data.</text>
</comment>
<dbReference type="EMBL" id="JAOYFB010000039">
    <property type="protein sequence ID" value="KAK4028966.1"/>
    <property type="molecule type" value="Genomic_DNA"/>
</dbReference>
<accession>A0ABR0AV08</accession>
<protein>
    <submittedName>
        <fullName evidence="1">Uncharacterized protein</fullName>
    </submittedName>
</protein>